<protein>
    <recommendedName>
        <fullName evidence="12">Cytochrome P450</fullName>
    </recommendedName>
</protein>
<dbReference type="InterPro" id="IPR001128">
    <property type="entry name" value="Cyt_P450"/>
</dbReference>
<dbReference type="GO" id="GO:0005506">
    <property type="term" value="F:iron ion binding"/>
    <property type="evidence" value="ECO:0007669"/>
    <property type="project" value="InterPro"/>
</dbReference>
<keyword evidence="9" id="KW-0472">Membrane</keyword>
<evidence type="ECO:0000256" key="8">
    <source>
        <dbReference type="PIRSR" id="PIRSR602401-1"/>
    </source>
</evidence>
<dbReference type="PANTHER" id="PTHR24305">
    <property type="entry name" value="CYTOCHROME P450"/>
    <property type="match status" value="1"/>
</dbReference>
<keyword evidence="11" id="KW-1185">Reference proteome</keyword>
<gene>
    <name evidence="10" type="ORF">Daesc_007676</name>
</gene>
<dbReference type="GO" id="GO:0016705">
    <property type="term" value="F:oxidoreductase activity, acting on paired donors, with incorporation or reduction of molecular oxygen"/>
    <property type="evidence" value="ECO:0007669"/>
    <property type="project" value="InterPro"/>
</dbReference>
<evidence type="ECO:0000256" key="4">
    <source>
        <dbReference type="ARBA" id="ARBA00022723"/>
    </source>
</evidence>
<evidence type="ECO:0000313" key="10">
    <source>
        <dbReference type="EMBL" id="KAK6951145.1"/>
    </source>
</evidence>
<comment type="similarity">
    <text evidence="2">Belongs to the cytochrome P450 family.</text>
</comment>
<evidence type="ECO:0000256" key="6">
    <source>
        <dbReference type="ARBA" id="ARBA00023004"/>
    </source>
</evidence>
<keyword evidence="4 8" id="KW-0479">Metal-binding</keyword>
<organism evidence="10 11">
    <name type="scientific">Daldinia eschscholtzii</name>
    <dbReference type="NCBI Taxonomy" id="292717"/>
    <lineage>
        <taxon>Eukaryota</taxon>
        <taxon>Fungi</taxon>
        <taxon>Dikarya</taxon>
        <taxon>Ascomycota</taxon>
        <taxon>Pezizomycotina</taxon>
        <taxon>Sordariomycetes</taxon>
        <taxon>Xylariomycetidae</taxon>
        <taxon>Xylariales</taxon>
        <taxon>Hypoxylaceae</taxon>
        <taxon>Daldinia</taxon>
    </lineage>
</organism>
<accession>A0AAX6MEV8</accession>
<keyword evidence="9" id="KW-0812">Transmembrane</keyword>
<evidence type="ECO:0000256" key="9">
    <source>
        <dbReference type="SAM" id="Phobius"/>
    </source>
</evidence>
<feature type="transmembrane region" description="Helical" evidence="9">
    <location>
        <begin position="12"/>
        <end position="37"/>
    </location>
</feature>
<dbReference type="PRINTS" id="PR00385">
    <property type="entry name" value="P450"/>
</dbReference>
<dbReference type="InterPro" id="IPR050121">
    <property type="entry name" value="Cytochrome_P450_monoxygenase"/>
</dbReference>
<evidence type="ECO:0008006" key="12">
    <source>
        <dbReference type="Google" id="ProtNLM"/>
    </source>
</evidence>
<sequence length="505" mass="57669">MAVLSIDNMGTLSLVGVLAGSASLLLLWFIISTIVAWYRLRHIPGPFLASFSPFWLVQVIIRGKLQKEFIELKKYGPLVRIAPNYVVTSDPEVLRRLASSRSNYGKDEWYESVRFAPWHESMLTLLDNRAHDDRKAMTLKGYNGRENSDLEFAIDSQIVYFIDVVRRNHLSTSETRYVDFATLSRYFTLDVITRLAYGKAFGFMDSDDLYGYTSKIDDGLKFLNLAQEIPFVRRVIFSHTFYALFGAKPTDETGIGKIMGVTQKMIKERFQEDAKPVDDMMGSFMRHGMSEEECISEAMIQIIAGSDTTATAIRTTLLFLMATPRVYAKLKKIIKECVERNEVSSPITYEEAQKIPYLKALVLEGIRMRPPTPYGHFKKTPPEGDVINGTFIPGGTALGHNSLAITRSESIFGEDVEVFRPERFIDCDEETKAKRTFAIDILFGRGRWTCAGKPIAMIELHKVFFEWLRVFDFQIINPGKAWDEVYYFLAFQTNMWVTITDAEKS</sequence>
<dbReference type="AlphaFoldDB" id="A0AAX6MEV8"/>
<dbReference type="CDD" id="cd11060">
    <property type="entry name" value="CYP57A1-like"/>
    <property type="match status" value="1"/>
</dbReference>
<dbReference type="PRINTS" id="PR00463">
    <property type="entry name" value="EP450I"/>
</dbReference>
<dbReference type="Gene3D" id="1.10.630.10">
    <property type="entry name" value="Cytochrome P450"/>
    <property type="match status" value="1"/>
</dbReference>
<comment type="cofactor">
    <cofactor evidence="1 8">
        <name>heme</name>
        <dbReference type="ChEBI" id="CHEBI:30413"/>
    </cofactor>
</comment>
<proteinExistence type="inferred from homology"/>
<dbReference type="Pfam" id="PF00067">
    <property type="entry name" value="p450"/>
    <property type="match status" value="1"/>
</dbReference>
<dbReference type="GO" id="GO:0020037">
    <property type="term" value="F:heme binding"/>
    <property type="evidence" value="ECO:0007669"/>
    <property type="project" value="InterPro"/>
</dbReference>
<dbReference type="Proteomes" id="UP001369815">
    <property type="component" value="Unassembled WGS sequence"/>
</dbReference>
<reference evidence="10 11" key="1">
    <citation type="journal article" date="2024" name="Front Chem Biol">
        <title>Unveiling the potential of Daldinia eschscholtzii MFLUCC 19-0629 through bioactivity and bioinformatics studies for enhanced sustainable agriculture production.</title>
        <authorList>
            <person name="Brooks S."/>
            <person name="Weaver J.A."/>
            <person name="Klomchit A."/>
            <person name="Alharthi S.A."/>
            <person name="Onlamun T."/>
            <person name="Nurani R."/>
            <person name="Vong T.K."/>
            <person name="Alberti F."/>
            <person name="Greco C."/>
        </authorList>
    </citation>
    <scope>NUCLEOTIDE SEQUENCE [LARGE SCALE GENOMIC DNA]</scope>
    <source>
        <strain evidence="10">MFLUCC 19-0629</strain>
    </source>
</reference>
<keyword evidence="6 8" id="KW-0408">Iron</keyword>
<feature type="binding site" description="axial binding residue" evidence="8">
    <location>
        <position position="450"/>
    </location>
    <ligand>
        <name>heme</name>
        <dbReference type="ChEBI" id="CHEBI:30413"/>
    </ligand>
    <ligandPart>
        <name>Fe</name>
        <dbReference type="ChEBI" id="CHEBI:18248"/>
    </ligandPart>
</feature>
<evidence type="ECO:0000256" key="2">
    <source>
        <dbReference type="ARBA" id="ARBA00010617"/>
    </source>
</evidence>
<evidence type="ECO:0000256" key="7">
    <source>
        <dbReference type="ARBA" id="ARBA00023033"/>
    </source>
</evidence>
<keyword evidence="5" id="KW-0560">Oxidoreductase</keyword>
<comment type="caution">
    <text evidence="10">The sequence shown here is derived from an EMBL/GenBank/DDBJ whole genome shotgun (WGS) entry which is preliminary data.</text>
</comment>
<keyword evidence="7" id="KW-0503">Monooxygenase</keyword>
<dbReference type="PANTHER" id="PTHR24305:SF77">
    <property type="entry name" value="CYTOCHROME P450 MONOOXYGENASE"/>
    <property type="match status" value="1"/>
</dbReference>
<dbReference type="InterPro" id="IPR036396">
    <property type="entry name" value="Cyt_P450_sf"/>
</dbReference>
<dbReference type="GO" id="GO:0004497">
    <property type="term" value="F:monooxygenase activity"/>
    <property type="evidence" value="ECO:0007669"/>
    <property type="project" value="UniProtKB-KW"/>
</dbReference>
<keyword evidence="3 8" id="KW-0349">Heme</keyword>
<evidence type="ECO:0000313" key="11">
    <source>
        <dbReference type="Proteomes" id="UP001369815"/>
    </source>
</evidence>
<dbReference type="InterPro" id="IPR002401">
    <property type="entry name" value="Cyt_P450_E_grp-I"/>
</dbReference>
<name>A0AAX6MEV8_9PEZI</name>
<keyword evidence="9" id="KW-1133">Transmembrane helix</keyword>
<dbReference type="EMBL" id="JBANMG010000007">
    <property type="protein sequence ID" value="KAK6951145.1"/>
    <property type="molecule type" value="Genomic_DNA"/>
</dbReference>
<evidence type="ECO:0000256" key="1">
    <source>
        <dbReference type="ARBA" id="ARBA00001971"/>
    </source>
</evidence>
<evidence type="ECO:0000256" key="5">
    <source>
        <dbReference type="ARBA" id="ARBA00023002"/>
    </source>
</evidence>
<evidence type="ECO:0000256" key="3">
    <source>
        <dbReference type="ARBA" id="ARBA00022617"/>
    </source>
</evidence>
<dbReference type="SUPFAM" id="SSF48264">
    <property type="entry name" value="Cytochrome P450"/>
    <property type="match status" value="1"/>
</dbReference>